<evidence type="ECO:0000313" key="3">
    <source>
        <dbReference type="EMBL" id="MDH2130958.1"/>
    </source>
</evidence>
<dbReference type="InterPro" id="IPR036259">
    <property type="entry name" value="MFS_trans_sf"/>
</dbReference>
<feature type="transmembrane region" description="Helical" evidence="2">
    <location>
        <begin position="266"/>
        <end position="287"/>
    </location>
</feature>
<feature type="transmembrane region" description="Helical" evidence="2">
    <location>
        <begin position="366"/>
        <end position="384"/>
    </location>
</feature>
<feature type="transmembrane region" description="Helical" evidence="2">
    <location>
        <begin position="324"/>
        <end position="345"/>
    </location>
</feature>
<keyword evidence="2" id="KW-0472">Membrane</keyword>
<name>A0AA42WSJ5_SPHYA</name>
<dbReference type="PANTHER" id="PTHR11328">
    <property type="entry name" value="MAJOR FACILITATOR SUPERFAMILY DOMAIN-CONTAINING PROTEIN"/>
    <property type="match status" value="1"/>
</dbReference>
<feature type="transmembrane region" description="Helical" evidence="2">
    <location>
        <begin position="234"/>
        <end position="254"/>
    </location>
</feature>
<dbReference type="Proteomes" id="UP001162318">
    <property type="component" value="Unassembled WGS sequence"/>
</dbReference>
<feature type="transmembrane region" description="Helical" evidence="2">
    <location>
        <begin position="190"/>
        <end position="213"/>
    </location>
</feature>
<evidence type="ECO:0000313" key="4">
    <source>
        <dbReference type="Proteomes" id="UP001162318"/>
    </source>
</evidence>
<feature type="transmembrane region" description="Helical" evidence="2">
    <location>
        <begin position="158"/>
        <end position="184"/>
    </location>
</feature>
<dbReference type="EMBL" id="JAOCKX010000007">
    <property type="protein sequence ID" value="MDH2130958.1"/>
    <property type="molecule type" value="Genomic_DNA"/>
</dbReference>
<dbReference type="Gene3D" id="1.20.1250.20">
    <property type="entry name" value="MFS general substrate transporter like domains"/>
    <property type="match status" value="1"/>
</dbReference>
<keyword evidence="2" id="KW-0812">Transmembrane</keyword>
<evidence type="ECO:0000256" key="1">
    <source>
        <dbReference type="ARBA" id="ARBA00009617"/>
    </source>
</evidence>
<dbReference type="InterPro" id="IPR039672">
    <property type="entry name" value="MFS_2"/>
</dbReference>
<comment type="similarity">
    <text evidence="1">Belongs to the sodium:galactoside symporter (TC 2.A.2) family.</text>
</comment>
<accession>A0AA42WSJ5</accession>
<organism evidence="3 4">
    <name type="scientific">Sphingobium yanoikuyae</name>
    <name type="common">Sphingomonas yanoikuyae</name>
    <dbReference type="NCBI Taxonomy" id="13690"/>
    <lineage>
        <taxon>Bacteria</taxon>
        <taxon>Pseudomonadati</taxon>
        <taxon>Pseudomonadota</taxon>
        <taxon>Alphaproteobacteria</taxon>
        <taxon>Sphingomonadales</taxon>
        <taxon>Sphingomonadaceae</taxon>
        <taxon>Sphingobium</taxon>
    </lineage>
</organism>
<dbReference type="RefSeq" id="WP_279728075.1">
    <property type="nucleotide sequence ID" value="NZ_JAOCKX010000007.1"/>
</dbReference>
<dbReference type="AlphaFoldDB" id="A0AA42WSJ5"/>
<feature type="transmembrane region" description="Helical" evidence="2">
    <location>
        <begin position="91"/>
        <end position="112"/>
    </location>
</feature>
<feature type="transmembrane region" description="Helical" evidence="2">
    <location>
        <begin position="396"/>
        <end position="417"/>
    </location>
</feature>
<dbReference type="GO" id="GO:0008643">
    <property type="term" value="P:carbohydrate transport"/>
    <property type="evidence" value="ECO:0007669"/>
    <property type="project" value="InterPro"/>
</dbReference>
<comment type="caution">
    <text evidence="3">The sequence shown here is derived from an EMBL/GenBank/DDBJ whole genome shotgun (WGS) entry which is preliminary data.</text>
</comment>
<feature type="transmembrane region" description="Helical" evidence="2">
    <location>
        <begin position="56"/>
        <end position="79"/>
    </location>
</feature>
<dbReference type="GO" id="GO:0015293">
    <property type="term" value="F:symporter activity"/>
    <property type="evidence" value="ECO:0007669"/>
    <property type="project" value="InterPro"/>
</dbReference>
<sequence>MASYPGDIITCHWRGPHAFAPRYGAAHFGKSLFWHGSEILYAFFLTEIVGSSGRDMAIIVAGGLIASAAIDIWLAHWLSARHMSLRDAARLQWIGAVASAVTVTLIAITGILPASLRLAYGLASGLMFRIAYGFYDIAQNSMLALATSNESERAALSALRICASGCASLVIAGGTTAALTLAAGHAQDGLGALTGFAALCATGSALLLSRTTIPPPARTSSIASKKLRSANMSVWRFYIAMLLTSFSISSFVRLEPYYVSRLSTETSSASTFIIATALGLILSQPFWYRVVRKHGSDRALLLATSLLLFALCAFSGLSTITPPIAPGIALLFGLANGGIGMTIWAGFSQCIAGSGREVRSFGELTAFSKIGLAIAASLVGWWQSCDRPEGGCPVSIAIPMGFIPAISVMLTMAWLLFSLARRHHSRGNPTALE</sequence>
<evidence type="ECO:0000256" key="2">
    <source>
        <dbReference type="SAM" id="Phobius"/>
    </source>
</evidence>
<dbReference type="PANTHER" id="PTHR11328:SF28">
    <property type="entry name" value="MAJOR FACILITATOR SUPERFAMILY DOMAIN-CONTAINING PROTEIN 12"/>
    <property type="match status" value="1"/>
</dbReference>
<dbReference type="SUPFAM" id="SSF103473">
    <property type="entry name" value="MFS general substrate transporter"/>
    <property type="match status" value="1"/>
</dbReference>
<protein>
    <submittedName>
        <fullName evidence="3">MFS transporter</fullName>
    </submittedName>
</protein>
<dbReference type="GO" id="GO:0005886">
    <property type="term" value="C:plasma membrane"/>
    <property type="evidence" value="ECO:0007669"/>
    <property type="project" value="TreeGrafter"/>
</dbReference>
<reference evidence="3" key="1">
    <citation type="submission" date="2022-09" db="EMBL/GenBank/DDBJ databases">
        <title>Intensive care unit water sources are persistently colonized with multi-drug resistant bacteria and are the site of extensive horizontal gene transfer of antibiotic resistance genes.</title>
        <authorList>
            <person name="Diorio-Toth L."/>
        </authorList>
    </citation>
    <scope>NUCLEOTIDE SEQUENCE</scope>
    <source>
        <strain evidence="3">GD03659</strain>
    </source>
</reference>
<proteinExistence type="inferred from homology"/>
<feature type="transmembrane region" description="Helical" evidence="2">
    <location>
        <begin position="118"/>
        <end position="137"/>
    </location>
</feature>
<gene>
    <name evidence="3" type="ORF">N5J77_07460</name>
</gene>
<dbReference type="Pfam" id="PF13347">
    <property type="entry name" value="MFS_2"/>
    <property type="match status" value="1"/>
</dbReference>
<keyword evidence="2" id="KW-1133">Transmembrane helix</keyword>
<feature type="transmembrane region" description="Helical" evidence="2">
    <location>
        <begin position="299"/>
        <end position="318"/>
    </location>
</feature>